<gene>
    <name evidence="7" type="ORF">FJZ47_20760</name>
</gene>
<name>A0A937W3B8_UNCTE</name>
<sequence>MLGQSGFRGTRLLLSLYALELGANAFTVGVLLAVYALMTAACGWPFGKWSDRVGCRKPMIVASCMSAAGFCIPFFCPTLPALFVAALVNGMAYCMYHVAQLHATGLLSTPKTRSKNLANLSLMFSVTNFAGPLLAGFSIEHAGHARACLVFAACSLLSPVILQYGAKLLPLGTGHASQAGGSLKELLHDPRLLKILLIGSLVFAAIDVFQYYIPLYAHALGLSASTVGMLMACFPAAAFTSRVCLNWFLVRLPVEAVLRWSFLLVTLAFAMFPFFLNAYALATLAFLYGFGLNVGQPLTLILAYDNASKERAGEVVGIRESVNQVTRVIAPVVFGAIGSVTGMLPVFCIGAGMLGFGAFMLRPGNLTGQPR</sequence>
<keyword evidence="4 5" id="KW-0472">Membrane</keyword>
<evidence type="ECO:0000256" key="5">
    <source>
        <dbReference type="SAM" id="Phobius"/>
    </source>
</evidence>
<keyword evidence="3 5" id="KW-1133">Transmembrane helix</keyword>
<dbReference type="InterPro" id="IPR020846">
    <property type="entry name" value="MFS_dom"/>
</dbReference>
<evidence type="ECO:0000256" key="1">
    <source>
        <dbReference type="ARBA" id="ARBA00004141"/>
    </source>
</evidence>
<organism evidence="7 8">
    <name type="scientific">Tectimicrobiota bacterium</name>
    <dbReference type="NCBI Taxonomy" id="2528274"/>
    <lineage>
        <taxon>Bacteria</taxon>
        <taxon>Pseudomonadati</taxon>
        <taxon>Nitrospinota/Tectimicrobiota group</taxon>
        <taxon>Candidatus Tectimicrobiota</taxon>
    </lineage>
</organism>
<dbReference type="Proteomes" id="UP000712673">
    <property type="component" value="Unassembled WGS sequence"/>
</dbReference>
<dbReference type="PANTHER" id="PTHR23526">
    <property type="entry name" value="INTEGRAL MEMBRANE TRANSPORT PROTEIN-RELATED"/>
    <property type="match status" value="1"/>
</dbReference>
<feature type="transmembrane region" description="Helical" evidence="5">
    <location>
        <begin position="219"/>
        <end position="239"/>
    </location>
</feature>
<feature type="transmembrane region" description="Helical" evidence="5">
    <location>
        <begin position="144"/>
        <end position="162"/>
    </location>
</feature>
<feature type="transmembrane region" description="Helical" evidence="5">
    <location>
        <begin position="260"/>
        <end position="290"/>
    </location>
</feature>
<evidence type="ECO:0000256" key="2">
    <source>
        <dbReference type="ARBA" id="ARBA00022692"/>
    </source>
</evidence>
<dbReference type="Pfam" id="PF07690">
    <property type="entry name" value="MFS_1"/>
    <property type="match status" value="1"/>
</dbReference>
<protein>
    <submittedName>
        <fullName evidence="7">MFS transporter</fullName>
    </submittedName>
</protein>
<dbReference type="InterPro" id="IPR052528">
    <property type="entry name" value="Sugar_transport-like"/>
</dbReference>
<evidence type="ECO:0000256" key="3">
    <source>
        <dbReference type="ARBA" id="ARBA00022989"/>
    </source>
</evidence>
<dbReference type="PANTHER" id="PTHR23526:SF4">
    <property type="entry name" value="INTEGRAL MEMBRANE TRANSPORT PROTEIN"/>
    <property type="match status" value="1"/>
</dbReference>
<dbReference type="InterPro" id="IPR011701">
    <property type="entry name" value="MFS"/>
</dbReference>
<accession>A0A937W3B8</accession>
<comment type="caution">
    <text evidence="7">The sequence shown here is derived from an EMBL/GenBank/DDBJ whole genome shotgun (WGS) entry which is preliminary data.</text>
</comment>
<evidence type="ECO:0000313" key="8">
    <source>
        <dbReference type="Proteomes" id="UP000712673"/>
    </source>
</evidence>
<feature type="transmembrane region" description="Helical" evidence="5">
    <location>
        <begin position="192"/>
        <end position="213"/>
    </location>
</feature>
<dbReference type="GO" id="GO:0022857">
    <property type="term" value="F:transmembrane transporter activity"/>
    <property type="evidence" value="ECO:0007669"/>
    <property type="project" value="InterPro"/>
</dbReference>
<feature type="domain" description="Major facilitator superfamily (MFS) profile" evidence="6">
    <location>
        <begin position="1"/>
        <end position="371"/>
    </location>
</feature>
<dbReference type="PROSITE" id="PS50850">
    <property type="entry name" value="MFS"/>
    <property type="match status" value="1"/>
</dbReference>
<evidence type="ECO:0000256" key="4">
    <source>
        <dbReference type="ARBA" id="ARBA00023136"/>
    </source>
</evidence>
<dbReference type="InterPro" id="IPR001958">
    <property type="entry name" value="Tet-R_TetA/multi-R_MdtG-like"/>
</dbReference>
<dbReference type="GO" id="GO:0016020">
    <property type="term" value="C:membrane"/>
    <property type="evidence" value="ECO:0007669"/>
    <property type="project" value="UniProtKB-SubCell"/>
</dbReference>
<dbReference type="InterPro" id="IPR036259">
    <property type="entry name" value="MFS_trans_sf"/>
</dbReference>
<feature type="transmembrane region" description="Helical" evidence="5">
    <location>
        <begin position="120"/>
        <end position="138"/>
    </location>
</feature>
<dbReference type="EMBL" id="VGLS01000825">
    <property type="protein sequence ID" value="MBM3226204.1"/>
    <property type="molecule type" value="Genomic_DNA"/>
</dbReference>
<dbReference type="SUPFAM" id="SSF103473">
    <property type="entry name" value="MFS general substrate transporter"/>
    <property type="match status" value="1"/>
</dbReference>
<evidence type="ECO:0000313" key="7">
    <source>
        <dbReference type="EMBL" id="MBM3226204.1"/>
    </source>
</evidence>
<feature type="transmembrane region" description="Helical" evidence="5">
    <location>
        <begin position="328"/>
        <end position="361"/>
    </location>
</feature>
<keyword evidence="2 5" id="KW-0812">Transmembrane</keyword>
<dbReference type="PRINTS" id="PR01035">
    <property type="entry name" value="TCRTETA"/>
</dbReference>
<evidence type="ECO:0000259" key="6">
    <source>
        <dbReference type="PROSITE" id="PS50850"/>
    </source>
</evidence>
<dbReference type="Gene3D" id="1.20.1250.20">
    <property type="entry name" value="MFS general substrate transporter like domains"/>
    <property type="match status" value="1"/>
</dbReference>
<feature type="transmembrane region" description="Helical" evidence="5">
    <location>
        <begin position="21"/>
        <end position="46"/>
    </location>
</feature>
<comment type="subcellular location">
    <subcellularLocation>
        <location evidence="1">Membrane</location>
        <topology evidence="1">Multi-pass membrane protein</topology>
    </subcellularLocation>
</comment>
<reference evidence="7" key="1">
    <citation type="submission" date="2019-03" db="EMBL/GenBank/DDBJ databases">
        <title>Lake Tanganyika Metagenome-Assembled Genomes (MAGs).</title>
        <authorList>
            <person name="Tran P."/>
        </authorList>
    </citation>
    <scope>NUCLEOTIDE SEQUENCE</scope>
    <source>
        <strain evidence="7">K_DeepCast_65m_m2_066</strain>
    </source>
</reference>
<dbReference type="AlphaFoldDB" id="A0A937W3B8"/>
<proteinExistence type="predicted"/>